<proteinExistence type="predicted"/>
<gene>
    <name evidence="1" type="ORF">C7B77_10240</name>
</gene>
<organism evidence="1 2">
    <name type="scientific">Chamaesiphon polymorphus CCALA 037</name>
    <dbReference type="NCBI Taxonomy" id="2107692"/>
    <lineage>
        <taxon>Bacteria</taxon>
        <taxon>Bacillati</taxon>
        <taxon>Cyanobacteriota</taxon>
        <taxon>Cyanophyceae</taxon>
        <taxon>Gomontiellales</taxon>
        <taxon>Chamaesiphonaceae</taxon>
        <taxon>Chamaesiphon</taxon>
    </lineage>
</organism>
<name>A0A2T1GGY2_9CYAN</name>
<keyword evidence="2" id="KW-1185">Reference proteome</keyword>
<dbReference type="RefSeq" id="WP_106303732.1">
    <property type="nucleotide sequence ID" value="NZ_PVWO01000102.1"/>
</dbReference>
<dbReference type="EMBL" id="PVWO01000102">
    <property type="protein sequence ID" value="PSB56918.1"/>
    <property type="molecule type" value="Genomic_DNA"/>
</dbReference>
<accession>A0A2T1GGY2</accession>
<dbReference type="Proteomes" id="UP000238937">
    <property type="component" value="Unassembled WGS sequence"/>
</dbReference>
<evidence type="ECO:0008006" key="3">
    <source>
        <dbReference type="Google" id="ProtNLM"/>
    </source>
</evidence>
<reference evidence="1 2" key="1">
    <citation type="submission" date="2018-03" db="EMBL/GenBank/DDBJ databases">
        <title>The ancient ancestry and fast evolution of plastids.</title>
        <authorList>
            <person name="Moore K.R."/>
            <person name="Magnabosco C."/>
            <person name="Momper L."/>
            <person name="Gold D.A."/>
            <person name="Bosak T."/>
            <person name="Fournier G.P."/>
        </authorList>
    </citation>
    <scope>NUCLEOTIDE SEQUENCE [LARGE SCALE GENOMIC DNA]</scope>
    <source>
        <strain evidence="1 2">CCALA 037</strain>
    </source>
</reference>
<dbReference type="Gene3D" id="2.60.40.10">
    <property type="entry name" value="Immunoglobulins"/>
    <property type="match status" value="1"/>
</dbReference>
<dbReference type="AlphaFoldDB" id="A0A2T1GGY2"/>
<dbReference type="OrthoDB" id="461556at2"/>
<protein>
    <recommendedName>
        <fullName evidence="3">P pilus assembly protein, chaperone PapD</fullName>
    </recommendedName>
</protein>
<evidence type="ECO:0000313" key="2">
    <source>
        <dbReference type="Proteomes" id="UP000238937"/>
    </source>
</evidence>
<evidence type="ECO:0000313" key="1">
    <source>
        <dbReference type="EMBL" id="PSB56918.1"/>
    </source>
</evidence>
<sequence length="271" mass="29604">MTNKITNLLTTLVGMGIVGTSLVALVSTVRAQEISITVSPVVTLSQLQGSQSRSTFSVTNRGTIPIRTRIYAQDFDYDKDKGYVKIANHPNSASPFLQFSPKELTIAPGVTRDVRLNITIPPSQPDGEYRVAIFTEDLTERKITDPNQKFVTIIRPQIASLFFVTKGNVTPQLSAVSVGWNNQNKSPRLVLKNQGQASAYPTINWQIEQGGKSIVNSEVRGVIVQTGKERAIDLKLDEKTKLAPGQYKLVGKINGGGKEVPFALDLNIPAK</sequence>
<dbReference type="InterPro" id="IPR013783">
    <property type="entry name" value="Ig-like_fold"/>
</dbReference>
<comment type="caution">
    <text evidence="1">The sequence shown here is derived from an EMBL/GenBank/DDBJ whole genome shotgun (WGS) entry which is preliminary data.</text>
</comment>